<evidence type="ECO:0000256" key="1">
    <source>
        <dbReference type="SAM" id="MobiDB-lite"/>
    </source>
</evidence>
<evidence type="ECO:0000313" key="3">
    <source>
        <dbReference type="Proteomes" id="UP000295292"/>
    </source>
</evidence>
<dbReference type="OrthoDB" id="10015019at2"/>
<reference evidence="2 3" key="1">
    <citation type="submission" date="2019-03" db="EMBL/GenBank/DDBJ databases">
        <title>Genomic Encyclopedia of Archaeal and Bacterial Type Strains, Phase II (KMG-II): from individual species to whole genera.</title>
        <authorList>
            <person name="Goeker M."/>
        </authorList>
    </citation>
    <scope>NUCLEOTIDE SEQUENCE [LARGE SCALE GENOMIC DNA]</scope>
    <source>
        <strain evidence="2 3">DSM 28353</strain>
    </source>
</reference>
<organism evidence="2 3">
    <name type="scientific">Sphingobacterium yanglingense</name>
    <dbReference type="NCBI Taxonomy" id="1437280"/>
    <lineage>
        <taxon>Bacteria</taxon>
        <taxon>Pseudomonadati</taxon>
        <taxon>Bacteroidota</taxon>
        <taxon>Sphingobacteriia</taxon>
        <taxon>Sphingobacteriales</taxon>
        <taxon>Sphingobacteriaceae</taxon>
        <taxon>Sphingobacterium</taxon>
    </lineage>
</organism>
<feature type="compositionally biased region" description="Basic and acidic residues" evidence="1">
    <location>
        <begin position="81"/>
        <end position="92"/>
    </location>
</feature>
<gene>
    <name evidence="2" type="ORF">CLV99_1945</name>
</gene>
<evidence type="ECO:0000313" key="2">
    <source>
        <dbReference type="EMBL" id="TDQ77970.1"/>
    </source>
</evidence>
<dbReference type="RefSeq" id="WP_133584235.1">
    <property type="nucleotide sequence ID" value="NZ_SNYV01000013.1"/>
</dbReference>
<accession>A0A4R6WJR4</accession>
<keyword evidence="3" id="KW-1185">Reference proteome</keyword>
<sequence length="101" mass="11536">MNIKTYPRYRAVRGISPDRSSWAIHDQAIVSHTIAMRCILGRANDMRDTLGYIAGLTVARYRRRFAVFPAERYTGNGLANKESHRQEPKSPLREGWGQCSI</sequence>
<dbReference type="Proteomes" id="UP000295292">
    <property type="component" value="Unassembled WGS sequence"/>
</dbReference>
<dbReference type="AlphaFoldDB" id="A0A4R6WJR4"/>
<name>A0A4R6WJR4_9SPHI</name>
<feature type="region of interest" description="Disordered" evidence="1">
    <location>
        <begin position="79"/>
        <end position="101"/>
    </location>
</feature>
<comment type="caution">
    <text evidence="2">The sequence shown here is derived from an EMBL/GenBank/DDBJ whole genome shotgun (WGS) entry which is preliminary data.</text>
</comment>
<dbReference type="EMBL" id="SNYV01000013">
    <property type="protein sequence ID" value="TDQ77970.1"/>
    <property type="molecule type" value="Genomic_DNA"/>
</dbReference>
<proteinExistence type="predicted"/>
<protein>
    <submittedName>
        <fullName evidence="2">Uncharacterized protein</fullName>
    </submittedName>
</protein>